<accession>A0ABU7B1A8</accession>
<evidence type="ECO:0000313" key="1">
    <source>
        <dbReference type="EMBL" id="MED6244028.1"/>
    </source>
</evidence>
<evidence type="ECO:0000313" key="2">
    <source>
        <dbReference type="Proteomes" id="UP001345963"/>
    </source>
</evidence>
<name>A0ABU7B1A8_9TELE</name>
<sequence>MEDQWGEQSLAATYVDVTYCRGRGTMDVMQAIPSSPLTYGVLALFPRGDTLPPDKVHAASGCTCTFVSELGNLLHLSPFLCSKSFIGLYLSMHCHSMVNSPRRGKGFALLNPEKRIKKRHK</sequence>
<protein>
    <submittedName>
        <fullName evidence="1">Uncharacterized protein</fullName>
    </submittedName>
</protein>
<comment type="caution">
    <text evidence="1">The sequence shown here is derived from an EMBL/GenBank/DDBJ whole genome shotgun (WGS) entry which is preliminary data.</text>
</comment>
<dbReference type="Proteomes" id="UP001345963">
    <property type="component" value="Unassembled WGS sequence"/>
</dbReference>
<keyword evidence="2" id="KW-1185">Reference proteome</keyword>
<organism evidence="1 2">
    <name type="scientific">Ataeniobius toweri</name>
    <dbReference type="NCBI Taxonomy" id="208326"/>
    <lineage>
        <taxon>Eukaryota</taxon>
        <taxon>Metazoa</taxon>
        <taxon>Chordata</taxon>
        <taxon>Craniata</taxon>
        <taxon>Vertebrata</taxon>
        <taxon>Euteleostomi</taxon>
        <taxon>Actinopterygii</taxon>
        <taxon>Neopterygii</taxon>
        <taxon>Teleostei</taxon>
        <taxon>Neoteleostei</taxon>
        <taxon>Acanthomorphata</taxon>
        <taxon>Ovalentaria</taxon>
        <taxon>Atherinomorphae</taxon>
        <taxon>Cyprinodontiformes</taxon>
        <taxon>Goodeidae</taxon>
        <taxon>Ataeniobius</taxon>
    </lineage>
</organism>
<proteinExistence type="predicted"/>
<dbReference type="EMBL" id="JAHUTI010039349">
    <property type="protein sequence ID" value="MED6244028.1"/>
    <property type="molecule type" value="Genomic_DNA"/>
</dbReference>
<reference evidence="1 2" key="1">
    <citation type="submission" date="2021-07" db="EMBL/GenBank/DDBJ databases">
        <authorList>
            <person name="Palmer J.M."/>
        </authorList>
    </citation>
    <scope>NUCLEOTIDE SEQUENCE [LARGE SCALE GENOMIC DNA]</scope>
    <source>
        <strain evidence="1 2">AT_MEX2019</strain>
        <tissue evidence="1">Muscle</tissue>
    </source>
</reference>
<gene>
    <name evidence="1" type="ORF">ATANTOWER_000510</name>
</gene>